<evidence type="ECO:0000313" key="6">
    <source>
        <dbReference type="EMBL" id="KAK7445689.1"/>
    </source>
</evidence>
<evidence type="ECO:0000256" key="3">
    <source>
        <dbReference type="ARBA" id="ARBA00022729"/>
    </source>
</evidence>
<name>A0ABD0J0K8_9CAEN</name>
<evidence type="ECO:0000256" key="4">
    <source>
        <dbReference type="SAM" id="Coils"/>
    </source>
</evidence>
<protein>
    <recommendedName>
        <fullName evidence="5">C1q domain-containing protein</fullName>
    </recommendedName>
</protein>
<dbReference type="AlphaFoldDB" id="A0ABD0J0K8"/>
<dbReference type="InterPro" id="IPR008983">
    <property type="entry name" value="Tumour_necrosis_fac-like_dom"/>
</dbReference>
<keyword evidence="2" id="KW-0964">Secreted</keyword>
<dbReference type="PRINTS" id="PR00007">
    <property type="entry name" value="COMPLEMNTC1Q"/>
</dbReference>
<comment type="subcellular location">
    <subcellularLocation>
        <location evidence="1">Secreted</location>
    </subcellularLocation>
</comment>
<evidence type="ECO:0000259" key="5">
    <source>
        <dbReference type="SMART" id="SM00110"/>
    </source>
</evidence>
<dbReference type="Proteomes" id="UP001519460">
    <property type="component" value="Unassembled WGS sequence"/>
</dbReference>
<feature type="non-terminal residue" evidence="6">
    <location>
        <position position="1"/>
    </location>
</feature>
<dbReference type="GO" id="GO:0005576">
    <property type="term" value="C:extracellular region"/>
    <property type="evidence" value="ECO:0007669"/>
    <property type="project" value="UniProtKB-SubCell"/>
</dbReference>
<keyword evidence="4" id="KW-0175">Coiled coil</keyword>
<evidence type="ECO:0000256" key="1">
    <source>
        <dbReference type="ARBA" id="ARBA00004613"/>
    </source>
</evidence>
<organism evidence="6 7">
    <name type="scientific">Batillaria attramentaria</name>
    <dbReference type="NCBI Taxonomy" id="370345"/>
    <lineage>
        <taxon>Eukaryota</taxon>
        <taxon>Metazoa</taxon>
        <taxon>Spiralia</taxon>
        <taxon>Lophotrochozoa</taxon>
        <taxon>Mollusca</taxon>
        <taxon>Gastropoda</taxon>
        <taxon>Caenogastropoda</taxon>
        <taxon>Sorbeoconcha</taxon>
        <taxon>Cerithioidea</taxon>
        <taxon>Batillariidae</taxon>
        <taxon>Batillaria</taxon>
    </lineage>
</organism>
<feature type="coiled-coil region" evidence="4">
    <location>
        <begin position="46"/>
        <end position="80"/>
    </location>
</feature>
<reference evidence="6 7" key="1">
    <citation type="journal article" date="2023" name="Sci. Data">
        <title>Genome assembly of the Korean intertidal mud-creeper Batillaria attramentaria.</title>
        <authorList>
            <person name="Patra A.K."/>
            <person name="Ho P.T."/>
            <person name="Jun S."/>
            <person name="Lee S.J."/>
            <person name="Kim Y."/>
            <person name="Won Y.J."/>
        </authorList>
    </citation>
    <scope>NUCLEOTIDE SEQUENCE [LARGE SCALE GENOMIC DNA]</scope>
    <source>
        <strain evidence="6">Wonlab-2016</strain>
    </source>
</reference>
<accession>A0ABD0J0K8</accession>
<evidence type="ECO:0000256" key="2">
    <source>
        <dbReference type="ARBA" id="ARBA00022525"/>
    </source>
</evidence>
<comment type="caution">
    <text evidence="6">The sequence shown here is derived from an EMBL/GenBank/DDBJ whole genome shotgun (WGS) entry which is preliminary data.</text>
</comment>
<dbReference type="InterPro" id="IPR050822">
    <property type="entry name" value="Cerebellin_Synaptic_Org"/>
</dbReference>
<keyword evidence="7" id="KW-1185">Reference proteome</keyword>
<dbReference type="EMBL" id="JACVVK020000790">
    <property type="protein sequence ID" value="KAK7445689.1"/>
    <property type="molecule type" value="Genomic_DNA"/>
</dbReference>
<dbReference type="Gene3D" id="2.60.120.40">
    <property type="match status" value="1"/>
</dbReference>
<dbReference type="SUPFAM" id="SSF49842">
    <property type="entry name" value="TNF-like"/>
    <property type="match status" value="1"/>
</dbReference>
<keyword evidence="3" id="KW-0732">Signal</keyword>
<dbReference type="SMART" id="SM00110">
    <property type="entry name" value="C1Q"/>
    <property type="match status" value="1"/>
</dbReference>
<sequence>DNPPAPSLYHCCDDHDDPDEPSVGLCVGVVARVCRADLDARSGRVVDRIVRQVGNLEDSIEELRLLLLDVLDKNDELERELAYVRDTLDNTRPSYSFYARLSENKEIRFEPDEVKVTENVKDSEKNKDIETSTNAKTGIFTAPVTGQYMFTINIVPIGRDNRSFRLHLMLDSTTVLYAKKHENEYHATLWLLQGQRVWLEVPKITGLTKAFGRYGKYTSFSGMLLSGEPEDYYTTTSK</sequence>
<dbReference type="PANTHER" id="PTHR22923:SF116">
    <property type="entry name" value="C1Q DOMAIN-CONTAINING PROTEIN"/>
    <property type="match status" value="1"/>
</dbReference>
<feature type="domain" description="C1q" evidence="5">
    <location>
        <begin position="100"/>
        <end position="228"/>
    </location>
</feature>
<dbReference type="InterPro" id="IPR001073">
    <property type="entry name" value="C1q_dom"/>
</dbReference>
<dbReference type="PANTHER" id="PTHR22923">
    <property type="entry name" value="CEREBELLIN-RELATED"/>
    <property type="match status" value="1"/>
</dbReference>
<dbReference type="Pfam" id="PF00386">
    <property type="entry name" value="C1q"/>
    <property type="match status" value="1"/>
</dbReference>
<proteinExistence type="predicted"/>
<evidence type="ECO:0000313" key="7">
    <source>
        <dbReference type="Proteomes" id="UP001519460"/>
    </source>
</evidence>
<gene>
    <name evidence="6" type="ORF">BaRGS_00040329</name>
</gene>